<comment type="caution">
    <text evidence="1">The sequence shown here is derived from an EMBL/GenBank/DDBJ whole genome shotgun (WGS) entry which is preliminary data.</text>
</comment>
<gene>
    <name evidence="1" type="ORF">FMOSSE_LOCUS12319</name>
</gene>
<dbReference type="EMBL" id="CAJVPP010005734">
    <property type="protein sequence ID" value="CAG8669232.1"/>
    <property type="molecule type" value="Genomic_DNA"/>
</dbReference>
<dbReference type="Proteomes" id="UP000789375">
    <property type="component" value="Unassembled WGS sequence"/>
</dbReference>
<sequence>INEMVEFVVYDHYYYDYSCKRLDPIILLRAGSTPVHVNAFLKRSSKFE</sequence>
<proteinExistence type="predicted"/>
<dbReference type="AlphaFoldDB" id="A0A9N9ECK9"/>
<feature type="non-terminal residue" evidence="1">
    <location>
        <position position="1"/>
    </location>
</feature>
<name>A0A9N9ECK9_FUNMO</name>
<accession>A0A9N9ECK9</accession>
<organism evidence="1 2">
    <name type="scientific">Funneliformis mosseae</name>
    <name type="common">Endomycorrhizal fungus</name>
    <name type="synonym">Glomus mosseae</name>
    <dbReference type="NCBI Taxonomy" id="27381"/>
    <lineage>
        <taxon>Eukaryota</taxon>
        <taxon>Fungi</taxon>
        <taxon>Fungi incertae sedis</taxon>
        <taxon>Mucoromycota</taxon>
        <taxon>Glomeromycotina</taxon>
        <taxon>Glomeromycetes</taxon>
        <taxon>Glomerales</taxon>
        <taxon>Glomeraceae</taxon>
        <taxon>Funneliformis</taxon>
    </lineage>
</organism>
<protein>
    <submittedName>
        <fullName evidence="1">5662_t:CDS:1</fullName>
    </submittedName>
</protein>
<evidence type="ECO:0000313" key="1">
    <source>
        <dbReference type="EMBL" id="CAG8669232.1"/>
    </source>
</evidence>
<keyword evidence="2" id="KW-1185">Reference proteome</keyword>
<evidence type="ECO:0000313" key="2">
    <source>
        <dbReference type="Proteomes" id="UP000789375"/>
    </source>
</evidence>
<reference evidence="1" key="1">
    <citation type="submission" date="2021-06" db="EMBL/GenBank/DDBJ databases">
        <authorList>
            <person name="Kallberg Y."/>
            <person name="Tangrot J."/>
            <person name="Rosling A."/>
        </authorList>
    </citation>
    <scope>NUCLEOTIDE SEQUENCE</scope>
    <source>
        <strain evidence="1">87-6 pot B 2015</strain>
    </source>
</reference>